<evidence type="ECO:0000313" key="3">
    <source>
        <dbReference type="Proteomes" id="UP000196118"/>
    </source>
</evidence>
<dbReference type="EMBL" id="CP021471">
    <property type="protein sequence ID" value="ARW18615.1"/>
    <property type="molecule type" value="Genomic_DNA"/>
</dbReference>
<organism evidence="2 3">
    <name type="scientific">Pediococcus pentosaceus</name>
    <dbReference type="NCBI Taxonomy" id="1255"/>
    <lineage>
        <taxon>Bacteria</taxon>
        <taxon>Bacillati</taxon>
        <taxon>Bacillota</taxon>
        <taxon>Bacilli</taxon>
        <taxon>Lactobacillales</taxon>
        <taxon>Lactobacillaceae</taxon>
        <taxon>Pediococcus</taxon>
    </lineage>
</organism>
<name>A0A1Y0VKD9_PEDPE</name>
<keyword evidence="1" id="KW-0812">Transmembrane</keyword>
<proteinExistence type="predicted"/>
<reference evidence="2 3" key="1">
    <citation type="submission" date="2017-05" db="EMBL/GenBank/DDBJ databases">
        <title>Genome sequence of Pediococcus pentosaceus strain SRCM100892.</title>
        <authorList>
            <person name="Cho S.H."/>
        </authorList>
    </citation>
    <scope>NUCLEOTIDE SEQUENCE [LARGE SCALE GENOMIC DNA]</scope>
    <source>
        <strain evidence="2 3">SRCM100892</strain>
        <plasmid evidence="3">Plasmid ppc892-1</plasmid>
    </source>
</reference>
<evidence type="ECO:0000256" key="1">
    <source>
        <dbReference type="SAM" id="Phobius"/>
    </source>
</evidence>
<dbReference type="Proteomes" id="UP000196118">
    <property type="component" value="Plasmid pPC892-1"/>
</dbReference>
<keyword evidence="1" id="KW-0472">Membrane</keyword>
<geneLocation type="plasmid" evidence="3">
    <name>ppc892-1</name>
</geneLocation>
<feature type="transmembrane region" description="Helical" evidence="1">
    <location>
        <begin position="12"/>
        <end position="27"/>
    </location>
</feature>
<sequence length="67" mass="7906">MSKHTFYKNIDFYLGVLTTIGSISYITTNNLNLKSIILLVIGITLLYRSFTENKLIIIWRKNEIYIY</sequence>
<protein>
    <submittedName>
        <fullName evidence="2">Uncharacterized protein</fullName>
    </submittedName>
</protein>
<feature type="transmembrane region" description="Helical" evidence="1">
    <location>
        <begin position="33"/>
        <end position="50"/>
    </location>
</feature>
<keyword evidence="1" id="KW-1133">Transmembrane helix</keyword>
<dbReference type="AlphaFoldDB" id="A0A1Y0VKD9"/>
<evidence type="ECO:0000313" key="2">
    <source>
        <dbReference type="EMBL" id="ARW18615.1"/>
    </source>
</evidence>
<keyword evidence="2" id="KW-0614">Plasmid</keyword>
<accession>A0A1Y0VKD9</accession>
<gene>
    <name evidence="2" type="ORF">S100892_00009</name>
</gene>